<gene>
    <name evidence="3" type="ORF">C6Y40_22405</name>
</gene>
<dbReference type="GO" id="GO:0080120">
    <property type="term" value="P:CAAX-box protein maturation"/>
    <property type="evidence" value="ECO:0007669"/>
    <property type="project" value="UniProtKB-ARBA"/>
</dbReference>
<dbReference type="AlphaFoldDB" id="A0A2S9V4C6"/>
<accession>A0A2S9V4C6</accession>
<reference evidence="4" key="1">
    <citation type="journal article" date="2020" name="Int. J. Syst. Evol. Microbiol.">
        <title>Alteromonas alba sp. nov., a marine bacterium isolated from the seawater of the West Pacific Ocean.</title>
        <authorList>
            <person name="Sun C."/>
            <person name="Wu Y.-H."/>
            <person name="Xamxidin M."/>
            <person name="Cheng H."/>
            <person name="Xu X.-W."/>
        </authorList>
    </citation>
    <scope>NUCLEOTIDE SEQUENCE [LARGE SCALE GENOMIC DNA]</scope>
    <source>
        <strain evidence="4">190</strain>
    </source>
</reference>
<feature type="transmembrane region" description="Helical" evidence="1">
    <location>
        <begin position="7"/>
        <end position="24"/>
    </location>
</feature>
<keyword evidence="3" id="KW-0482">Metalloprotease</keyword>
<dbReference type="GO" id="GO:0006508">
    <property type="term" value="P:proteolysis"/>
    <property type="evidence" value="ECO:0007669"/>
    <property type="project" value="UniProtKB-KW"/>
</dbReference>
<comment type="caution">
    <text evidence="3">The sequence shown here is derived from an EMBL/GenBank/DDBJ whole genome shotgun (WGS) entry which is preliminary data.</text>
</comment>
<feature type="transmembrane region" description="Helical" evidence="1">
    <location>
        <begin position="101"/>
        <end position="121"/>
    </location>
</feature>
<feature type="transmembrane region" description="Helical" evidence="1">
    <location>
        <begin position="189"/>
        <end position="207"/>
    </location>
</feature>
<keyword evidence="4" id="KW-1185">Reference proteome</keyword>
<dbReference type="RefSeq" id="WP_105936615.1">
    <property type="nucleotide sequence ID" value="NZ_PVNP01000207.1"/>
</dbReference>
<name>A0A2S9V4C6_9ALTE</name>
<dbReference type="GO" id="GO:0008237">
    <property type="term" value="F:metallopeptidase activity"/>
    <property type="evidence" value="ECO:0007669"/>
    <property type="project" value="UniProtKB-KW"/>
</dbReference>
<evidence type="ECO:0000256" key="1">
    <source>
        <dbReference type="SAM" id="Phobius"/>
    </source>
</evidence>
<dbReference type="Proteomes" id="UP000238949">
    <property type="component" value="Unassembled WGS sequence"/>
</dbReference>
<feature type="transmembrane region" description="Helical" evidence="1">
    <location>
        <begin position="159"/>
        <end position="177"/>
    </location>
</feature>
<dbReference type="OrthoDB" id="9805801at2"/>
<keyword evidence="3" id="KW-0645">Protease</keyword>
<dbReference type="GO" id="GO:0004175">
    <property type="term" value="F:endopeptidase activity"/>
    <property type="evidence" value="ECO:0007669"/>
    <property type="project" value="UniProtKB-ARBA"/>
</dbReference>
<keyword evidence="1" id="KW-0472">Membrane</keyword>
<dbReference type="EMBL" id="PVNP01000207">
    <property type="protein sequence ID" value="PRO71317.1"/>
    <property type="molecule type" value="Genomic_DNA"/>
</dbReference>
<evidence type="ECO:0000313" key="3">
    <source>
        <dbReference type="EMBL" id="PRO71317.1"/>
    </source>
</evidence>
<sequence>MQAKRWLELFSLFIVLPLLFLAGVKQFGPYLLVLLAGVGGVCLWLLVSDQTFKRVRLWNWQEGKPHLKASLRLFLPWALATAAIVYFWLPESFLQWPAEQTSLWLLTLLLYPLFSVIPQEIIYRTFFFHRYKAILPTHSLRLGASTFLFGFAHAIYGNWLAVALSAVGGAMFGMRYLQSRSTAVVVIEHSLWGCFLFTIGLGSYLSLQHTV</sequence>
<evidence type="ECO:0000259" key="2">
    <source>
        <dbReference type="Pfam" id="PF02517"/>
    </source>
</evidence>
<proteinExistence type="predicted"/>
<keyword evidence="3" id="KW-0378">Hydrolase</keyword>
<keyword evidence="1" id="KW-1133">Transmembrane helix</keyword>
<feature type="transmembrane region" description="Helical" evidence="1">
    <location>
        <begin position="30"/>
        <end position="48"/>
    </location>
</feature>
<keyword evidence="1" id="KW-0812">Transmembrane</keyword>
<dbReference type="Pfam" id="PF02517">
    <property type="entry name" value="Rce1-like"/>
    <property type="match status" value="1"/>
</dbReference>
<organism evidence="3 4">
    <name type="scientific">Alteromonas alba</name>
    <dbReference type="NCBI Taxonomy" id="2079529"/>
    <lineage>
        <taxon>Bacteria</taxon>
        <taxon>Pseudomonadati</taxon>
        <taxon>Pseudomonadota</taxon>
        <taxon>Gammaproteobacteria</taxon>
        <taxon>Alteromonadales</taxon>
        <taxon>Alteromonadaceae</taxon>
        <taxon>Alteromonas/Salinimonas group</taxon>
        <taxon>Alteromonas</taxon>
    </lineage>
</organism>
<evidence type="ECO:0000313" key="4">
    <source>
        <dbReference type="Proteomes" id="UP000238949"/>
    </source>
</evidence>
<protein>
    <submittedName>
        <fullName evidence="3">CPBP family intramembrane metalloprotease</fullName>
    </submittedName>
</protein>
<feature type="domain" description="CAAX prenyl protease 2/Lysostaphin resistance protein A-like" evidence="2">
    <location>
        <begin position="103"/>
        <end position="193"/>
    </location>
</feature>
<dbReference type="InterPro" id="IPR003675">
    <property type="entry name" value="Rce1/LyrA-like_dom"/>
</dbReference>
<feature type="transmembrane region" description="Helical" evidence="1">
    <location>
        <begin position="69"/>
        <end position="89"/>
    </location>
</feature>